<name>S9QEI4_9RHOB</name>
<dbReference type="InterPro" id="IPR023214">
    <property type="entry name" value="HAD_sf"/>
</dbReference>
<dbReference type="CDD" id="cd01427">
    <property type="entry name" value="HAD_like"/>
    <property type="match status" value="1"/>
</dbReference>
<gene>
    <name evidence="2" type="ORF">Salmuc_03305</name>
</gene>
<evidence type="ECO:0000313" key="2">
    <source>
        <dbReference type="EMBL" id="EPX77983.1"/>
    </source>
</evidence>
<dbReference type="STRING" id="1123237.Salmuc_03305"/>
<reference evidence="3" key="1">
    <citation type="journal article" date="2014" name="Stand. Genomic Sci.">
        <title>Genome sequence of the exopolysaccharide-producing Salipiger mucosus type strain (DSM 16094(T)), a moderately halophilic member of the Roseobacter clade.</title>
        <authorList>
            <person name="Riedel T."/>
            <person name="Spring S."/>
            <person name="Fiebig A."/>
            <person name="Petersen J."/>
            <person name="Kyrpides N.C."/>
            <person name="Goker M."/>
            <person name="Klenk H.P."/>
        </authorList>
    </citation>
    <scope>NUCLEOTIDE SEQUENCE [LARGE SCALE GENOMIC DNA]</scope>
    <source>
        <strain evidence="3">DSM 16094</strain>
    </source>
</reference>
<comment type="caution">
    <text evidence="2">The sequence shown here is derived from an EMBL/GenBank/DDBJ whole genome shotgun (WGS) entry which is preliminary data.</text>
</comment>
<dbReference type="eggNOG" id="COG5610">
    <property type="taxonomic scope" value="Bacteria"/>
</dbReference>
<evidence type="ECO:0000313" key="3">
    <source>
        <dbReference type="Proteomes" id="UP000015347"/>
    </source>
</evidence>
<evidence type="ECO:0000256" key="1">
    <source>
        <dbReference type="SAM" id="MobiDB-lite"/>
    </source>
</evidence>
<feature type="compositionally biased region" description="Polar residues" evidence="1">
    <location>
        <begin position="342"/>
        <end position="364"/>
    </location>
</feature>
<proteinExistence type="predicted"/>
<dbReference type="Gene3D" id="3.40.50.1000">
    <property type="entry name" value="HAD superfamily/HAD-like"/>
    <property type="match status" value="1"/>
</dbReference>
<dbReference type="Proteomes" id="UP000015347">
    <property type="component" value="Unassembled WGS sequence"/>
</dbReference>
<dbReference type="EMBL" id="APVH01000042">
    <property type="protein sequence ID" value="EPX77983.1"/>
    <property type="molecule type" value="Genomic_DNA"/>
</dbReference>
<evidence type="ECO:0008006" key="4">
    <source>
        <dbReference type="Google" id="ProtNLM"/>
    </source>
</evidence>
<keyword evidence="3" id="KW-1185">Reference proteome</keyword>
<sequence length="1091" mass="122564">MSSSPVQVCCWTDSDFESFDREKFFRESGIELDPEVAQFSFSGTDISSASRETLSRVIGPGDLVIGYELSPQTRALIEAVGADFIDIWLHPVRFMDDILFALRASRAGMQTLIEDWAVPRSKMEMYADRLRVQAFKGWERKELPIKENSAAFIGQMNNDKSVFRDGRFLDALDFRQEIETLARDHDEVLYLRHPYLKQGDEAVLAYLDTIPNVTVSDLPTYKVIAHPNVRTVMSISSSVLEEAKLFGKSTRCLFQPVIPLFDGPAETHYASIMHAFLSPRFWTEILLAEYGDRHTPLGAVPHTEFDSPKDKMRDMLGFYWSYAQIDKLEQLRKFGATASKPQVQKITSRPDTSQTVSEAVSKSLPTAPAKSAQSEIKLNTIKDQIQTADIISFDIFDTILESEVGEPSDLFTLIAPDIKERIAAAGHDPVDFVALRKSSRHLARHLANGEEVCLAERYEAMAGHQGWPGVLKDELLQVERDAEAAVLRPRWAGRELYDFARAIGKRVIFTSDTYFSAETIDRFLSNAGYQPDAIYLSSDHGRLKATGNLFKVVLDAENTPAGSILHIGDNDKADIEKGRAAGLSVAHLPSKTAVHRDAPYYREAHARISDACVRSAVEGMTSTMLTAQPYTPGKGMTNGHLNVLGYSILGPVFLGFANWILKAARDAGIKDIYFLARDGDIPMRCCEHLRMGSDPELHYIPASRRSTRMAGLHTEADVADVLKTPFDNCTLRELLSSRFGVKVFTPEIVQEIEDSELGHLDRVVSYTQDRDLVAKLLFDGHHVRNRILEEASRERQDLTRVYEDFGLHSERDGAEIAFVDIGHGGTIQRGITDILGLENTLGLYFSTYDNVEKTLRKGGHVALSYFGDRLATRNSIHPYKRYLSMFEAIFLNSDDSFLYYDGARKVTEAGNTAGEVRRKTLAEELHHWIEEFTRTWTSIFGLPDFDLPGHEAVQPFLAFLKSPSREDARIFEGIPFDDSYNARGPLWLIPPQGQTVEEARTIWKEGARALADKPLTEKSASKKKQAAKLATPEWRRGAKAILRRLIAANIALFSDERRESKFRRKPYVFFRDSRNPFVRALGAAVYGGKGK</sequence>
<dbReference type="HOGENOM" id="CLU_009588_0_0_5"/>
<accession>S9QEI4</accession>
<dbReference type="AlphaFoldDB" id="S9QEI4"/>
<dbReference type="SUPFAM" id="SSF56784">
    <property type="entry name" value="HAD-like"/>
    <property type="match status" value="1"/>
</dbReference>
<feature type="region of interest" description="Disordered" evidence="1">
    <location>
        <begin position="342"/>
        <end position="367"/>
    </location>
</feature>
<dbReference type="InterPro" id="IPR036412">
    <property type="entry name" value="HAD-like_sf"/>
</dbReference>
<dbReference type="Pfam" id="PF00702">
    <property type="entry name" value="Hydrolase"/>
    <property type="match status" value="1"/>
</dbReference>
<protein>
    <recommendedName>
        <fullName evidence="4">Hydrolase (HAD superfamily)</fullName>
    </recommendedName>
</protein>
<dbReference type="eggNOG" id="COG0110">
    <property type="taxonomic scope" value="Bacteria"/>
</dbReference>
<organism evidence="2 3">
    <name type="scientific">Salipiger mucosus DSM 16094</name>
    <dbReference type="NCBI Taxonomy" id="1123237"/>
    <lineage>
        <taxon>Bacteria</taxon>
        <taxon>Pseudomonadati</taxon>
        <taxon>Pseudomonadota</taxon>
        <taxon>Alphaproteobacteria</taxon>
        <taxon>Rhodobacterales</taxon>
        <taxon>Roseobacteraceae</taxon>
        <taxon>Salipiger</taxon>
    </lineage>
</organism>